<evidence type="ECO:0008006" key="5">
    <source>
        <dbReference type="Google" id="ProtNLM"/>
    </source>
</evidence>
<keyword evidence="4" id="KW-1185">Reference proteome</keyword>
<gene>
    <name evidence="2" type="ORF">PTTG_11943</name>
</gene>
<feature type="chain" id="PRO_5008109953" description="Secreted protein" evidence="1">
    <location>
        <begin position="21"/>
        <end position="287"/>
    </location>
</feature>
<dbReference type="EnsemblFungi" id="PTTG_11943-t43_1">
    <property type="protein sequence ID" value="PTTG_11943-t43_1-p1"/>
    <property type="gene ID" value="PTTG_11943"/>
</dbReference>
<proteinExistence type="predicted"/>
<evidence type="ECO:0000313" key="2">
    <source>
        <dbReference type="EMBL" id="OAV92727.1"/>
    </source>
</evidence>
<dbReference type="EMBL" id="ADAS02000060">
    <property type="protein sequence ID" value="OAV92727.1"/>
    <property type="molecule type" value="Genomic_DNA"/>
</dbReference>
<reference evidence="3 4" key="3">
    <citation type="journal article" date="2017" name="G3 (Bethesda)">
        <title>Comparative analysis highlights variable genome content of wheat rusts and divergence of the mating loci.</title>
        <authorList>
            <person name="Cuomo C.A."/>
            <person name="Bakkeren G."/>
            <person name="Khalil H.B."/>
            <person name="Panwar V."/>
            <person name="Joly D."/>
            <person name="Linning R."/>
            <person name="Sakthikumar S."/>
            <person name="Song X."/>
            <person name="Adiconis X."/>
            <person name="Fan L."/>
            <person name="Goldberg J.M."/>
            <person name="Levin J.Z."/>
            <person name="Young S."/>
            <person name="Zeng Q."/>
            <person name="Anikster Y."/>
            <person name="Bruce M."/>
            <person name="Wang M."/>
            <person name="Yin C."/>
            <person name="McCallum B."/>
            <person name="Szabo L.J."/>
            <person name="Hulbert S."/>
            <person name="Chen X."/>
            <person name="Fellers J.P."/>
        </authorList>
    </citation>
    <scope>NUCLEOTIDE SEQUENCE</scope>
    <source>
        <strain evidence="3">isolate 1-1 / race 1 (BBBD)</strain>
        <strain evidence="4">Isolate 1-1 / race 1 (BBBD)</strain>
    </source>
</reference>
<evidence type="ECO:0000256" key="1">
    <source>
        <dbReference type="SAM" id="SignalP"/>
    </source>
</evidence>
<feature type="signal peptide" evidence="1">
    <location>
        <begin position="1"/>
        <end position="20"/>
    </location>
</feature>
<evidence type="ECO:0000313" key="3">
    <source>
        <dbReference type="EnsemblFungi" id="PTTG_11943-t43_1-p1"/>
    </source>
</evidence>
<protein>
    <recommendedName>
        <fullName evidence="5">Secreted protein</fullName>
    </recommendedName>
</protein>
<reference evidence="2" key="2">
    <citation type="submission" date="2016-05" db="EMBL/GenBank/DDBJ databases">
        <title>Comparative analysis highlights variable genome content of wheat rusts and divergence of the mating loci.</title>
        <authorList>
            <person name="Cuomo C.A."/>
            <person name="Bakkeren G."/>
            <person name="Szabo L."/>
            <person name="Khalil H."/>
            <person name="Joly D."/>
            <person name="Goldberg J."/>
            <person name="Young S."/>
            <person name="Zeng Q."/>
            <person name="Fellers J."/>
        </authorList>
    </citation>
    <scope>NUCLEOTIDE SEQUENCE [LARGE SCALE GENOMIC DNA]</scope>
    <source>
        <strain evidence="2">1-1 BBBD Race 1</strain>
    </source>
</reference>
<dbReference type="AlphaFoldDB" id="A0A180GIX6"/>
<name>A0A180GIX6_PUCT1</name>
<keyword evidence="1" id="KW-0732">Signal</keyword>
<sequence>MLLTKILVALQLFHYHNASAKPLPLSPALAKRAFAGNHVINSPLTEGGVETGRLELTRPIEISRVETSEHAECPPATLTDQMAQAQLKSGQKVVNDYDASHALESTSIKRVGGKIPLEQPSQSSESDDFMKQVEVLVSHFEDNQKQKLRDIIRKSFDKAPNHTPQPLEDTIKEITEFVETLDNQRKEIFWNFLDNQKDIFGAKAVYEMETDEIYRKICSKLSLEELSKEVFSFMIYLGAFYDSAPTHKRTPSMQECHKILQEIPDIPEPQRGMLYQMLTILKNTQND</sequence>
<dbReference type="Proteomes" id="UP000005240">
    <property type="component" value="Unassembled WGS sequence"/>
</dbReference>
<accession>A0A180GIX6</accession>
<evidence type="ECO:0000313" key="4">
    <source>
        <dbReference type="Proteomes" id="UP000005240"/>
    </source>
</evidence>
<dbReference type="VEuPathDB" id="FungiDB:PTTG_11943"/>
<reference evidence="2" key="1">
    <citation type="submission" date="2009-11" db="EMBL/GenBank/DDBJ databases">
        <authorList>
            <consortium name="The Broad Institute Genome Sequencing Platform"/>
            <person name="Ward D."/>
            <person name="Feldgarden M."/>
            <person name="Earl A."/>
            <person name="Young S.K."/>
            <person name="Zeng Q."/>
            <person name="Koehrsen M."/>
            <person name="Alvarado L."/>
            <person name="Berlin A."/>
            <person name="Bochicchio J."/>
            <person name="Borenstein D."/>
            <person name="Chapman S.B."/>
            <person name="Chen Z."/>
            <person name="Engels R."/>
            <person name="Freedman E."/>
            <person name="Gellesch M."/>
            <person name="Goldberg J."/>
            <person name="Griggs A."/>
            <person name="Gujja S."/>
            <person name="Heilman E."/>
            <person name="Heiman D."/>
            <person name="Hepburn T."/>
            <person name="Howarth C."/>
            <person name="Jen D."/>
            <person name="Larson L."/>
            <person name="Lewis B."/>
            <person name="Mehta T."/>
            <person name="Park D."/>
            <person name="Pearson M."/>
            <person name="Roberts A."/>
            <person name="Saif S."/>
            <person name="Shea T."/>
            <person name="Shenoy N."/>
            <person name="Sisk P."/>
            <person name="Stolte C."/>
            <person name="Sykes S."/>
            <person name="Thomson T."/>
            <person name="Walk T."/>
            <person name="White J."/>
            <person name="Yandava C."/>
            <person name="Izard J."/>
            <person name="Baranova O.V."/>
            <person name="Blanton J.M."/>
            <person name="Tanner A.C."/>
            <person name="Dewhirst F.E."/>
            <person name="Haas B."/>
            <person name="Nusbaum C."/>
            <person name="Birren B."/>
        </authorList>
    </citation>
    <scope>NUCLEOTIDE SEQUENCE [LARGE SCALE GENOMIC DNA]</scope>
    <source>
        <strain evidence="2">1-1 BBBD Race 1</strain>
    </source>
</reference>
<organism evidence="2">
    <name type="scientific">Puccinia triticina (isolate 1-1 / race 1 (BBBD))</name>
    <name type="common">Brown leaf rust fungus</name>
    <dbReference type="NCBI Taxonomy" id="630390"/>
    <lineage>
        <taxon>Eukaryota</taxon>
        <taxon>Fungi</taxon>
        <taxon>Dikarya</taxon>
        <taxon>Basidiomycota</taxon>
        <taxon>Pucciniomycotina</taxon>
        <taxon>Pucciniomycetes</taxon>
        <taxon>Pucciniales</taxon>
        <taxon>Pucciniaceae</taxon>
        <taxon>Puccinia</taxon>
    </lineage>
</organism>
<reference evidence="3" key="4">
    <citation type="submission" date="2025-05" db="UniProtKB">
        <authorList>
            <consortium name="EnsemblFungi"/>
        </authorList>
    </citation>
    <scope>IDENTIFICATION</scope>
    <source>
        <strain evidence="3">isolate 1-1 / race 1 (BBBD)</strain>
    </source>
</reference>